<dbReference type="AlphaFoldDB" id="A0A0E9QNK0"/>
<evidence type="ECO:0000313" key="1">
    <source>
        <dbReference type="EMBL" id="JAH18394.1"/>
    </source>
</evidence>
<dbReference type="EMBL" id="GBXM01102751">
    <property type="protein sequence ID" value="JAH05826.1"/>
    <property type="molecule type" value="Transcribed_RNA"/>
</dbReference>
<accession>A0A0E9QNK0</accession>
<organism evidence="1">
    <name type="scientific">Anguilla anguilla</name>
    <name type="common">European freshwater eel</name>
    <name type="synonym">Muraena anguilla</name>
    <dbReference type="NCBI Taxonomy" id="7936"/>
    <lineage>
        <taxon>Eukaryota</taxon>
        <taxon>Metazoa</taxon>
        <taxon>Chordata</taxon>
        <taxon>Craniata</taxon>
        <taxon>Vertebrata</taxon>
        <taxon>Euteleostomi</taxon>
        <taxon>Actinopterygii</taxon>
        <taxon>Neopterygii</taxon>
        <taxon>Teleostei</taxon>
        <taxon>Anguilliformes</taxon>
        <taxon>Anguillidae</taxon>
        <taxon>Anguilla</taxon>
    </lineage>
</organism>
<name>A0A0E9QNK0_ANGAN</name>
<reference evidence="1" key="1">
    <citation type="submission" date="2014-11" db="EMBL/GenBank/DDBJ databases">
        <authorList>
            <person name="Amaro Gonzalez C."/>
        </authorList>
    </citation>
    <scope>NUCLEOTIDE SEQUENCE</scope>
</reference>
<proteinExistence type="predicted"/>
<dbReference type="EMBL" id="GBXM01090183">
    <property type="protein sequence ID" value="JAH18394.1"/>
    <property type="molecule type" value="Transcribed_RNA"/>
</dbReference>
<protein>
    <submittedName>
        <fullName evidence="1">Uncharacterized protein</fullName>
    </submittedName>
</protein>
<sequence>MACTVGYMRYRLQSISQCGSEL</sequence>
<reference evidence="1" key="2">
    <citation type="journal article" date="2015" name="Fish Shellfish Immunol.">
        <title>Early steps in the European eel (Anguilla anguilla)-Vibrio vulnificus interaction in the gills: Role of the RtxA13 toxin.</title>
        <authorList>
            <person name="Callol A."/>
            <person name="Pajuelo D."/>
            <person name="Ebbesson L."/>
            <person name="Teles M."/>
            <person name="MacKenzie S."/>
            <person name="Amaro C."/>
        </authorList>
    </citation>
    <scope>NUCLEOTIDE SEQUENCE</scope>
</reference>